<organism evidence="3 4">
    <name type="scientific">Bambusicola thoracicus</name>
    <name type="common">Chinese bamboo-partridge</name>
    <name type="synonym">Perdix thoracica</name>
    <dbReference type="NCBI Taxonomy" id="9083"/>
    <lineage>
        <taxon>Eukaryota</taxon>
        <taxon>Metazoa</taxon>
        <taxon>Chordata</taxon>
        <taxon>Craniata</taxon>
        <taxon>Vertebrata</taxon>
        <taxon>Euteleostomi</taxon>
        <taxon>Archelosauria</taxon>
        <taxon>Archosauria</taxon>
        <taxon>Dinosauria</taxon>
        <taxon>Saurischia</taxon>
        <taxon>Theropoda</taxon>
        <taxon>Coelurosauria</taxon>
        <taxon>Aves</taxon>
        <taxon>Neognathae</taxon>
        <taxon>Galloanserae</taxon>
        <taxon>Galliformes</taxon>
        <taxon>Phasianidae</taxon>
        <taxon>Perdicinae</taxon>
        <taxon>Bambusicola</taxon>
    </lineage>
</organism>
<dbReference type="EMBL" id="PPHD01012287">
    <property type="protein sequence ID" value="POI30314.1"/>
    <property type="molecule type" value="Genomic_DNA"/>
</dbReference>
<dbReference type="AlphaFoldDB" id="A0A2P4T1T5"/>
<dbReference type="OrthoDB" id="428895at2759"/>
<proteinExistence type="predicted"/>
<keyword evidence="1" id="KW-0175">Coiled coil</keyword>
<evidence type="ECO:0000313" key="3">
    <source>
        <dbReference type="EMBL" id="POI30314.1"/>
    </source>
</evidence>
<feature type="non-terminal residue" evidence="3">
    <location>
        <position position="1"/>
    </location>
</feature>
<protein>
    <recommendedName>
        <fullName evidence="2">t-SNARE coiled-coil homology domain-containing protein</fullName>
    </recommendedName>
</protein>
<dbReference type="Proteomes" id="UP000237246">
    <property type="component" value="Unassembled WGS sequence"/>
</dbReference>
<evidence type="ECO:0000259" key="2">
    <source>
        <dbReference type="PROSITE" id="PS50192"/>
    </source>
</evidence>
<comment type="caution">
    <text evidence="3">The sequence shown here is derived from an EMBL/GenBank/DDBJ whole genome shotgun (WGS) entry which is preliminary data.</text>
</comment>
<keyword evidence="4" id="KW-1185">Reference proteome</keyword>
<dbReference type="InterPro" id="IPR000727">
    <property type="entry name" value="T_SNARE_dom"/>
</dbReference>
<dbReference type="PROSITE" id="PS50192">
    <property type="entry name" value="T_SNARE"/>
    <property type="match status" value="1"/>
</dbReference>
<sequence length="110" mass="12061">SSLMAGGVKRGVTNPWLVEESEETRGLGFDDIRQQQRRIIEEQDAGLDALSSIISRQKQMGQEIGNELDEQNGKTGKAAAMLGVTLGFLPMVLTNESEIQPGYKQRVTLV</sequence>
<dbReference type="SUPFAM" id="SSF58038">
    <property type="entry name" value="SNARE fusion complex"/>
    <property type="match status" value="1"/>
</dbReference>
<evidence type="ECO:0000313" key="4">
    <source>
        <dbReference type="Proteomes" id="UP000237246"/>
    </source>
</evidence>
<dbReference type="FunFam" id="1.20.5.110:FF:000143">
    <property type="entry name" value="Syntaxin 8"/>
    <property type="match status" value="1"/>
</dbReference>
<dbReference type="Gene3D" id="1.20.5.110">
    <property type="match status" value="1"/>
</dbReference>
<gene>
    <name evidence="3" type="ORF">CIB84_005936</name>
</gene>
<accession>A0A2P4T1T5</accession>
<evidence type="ECO:0000256" key="1">
    <source>
        <dbReference type="ARBA" id="ARBA00023054"/>
    </source>
</evidence>
<reference evidence="3 4" key="1">
    <citation type="submission" date="2018-01" db="EMBL/GenBank/DDBJ databases">
        <title>Comparison of the Chinese Bamboo Partridge and Red Junglefowl genome sequences highlights the importance of demography in genome evolution.</title>
        <authorList>
            <person name="Tiley G.P."/>
            <person name="Kimball R.T."/>
            <person name="Braun E.L."/>
            <person name="Burleigh J.G."/>
        </authorList>
    </citation>
    <scope>NUCLEOTIDE SEQUENCE [LARGE SCALE GENOMIC DNA]</scope>
    <source>
        <strain evidence="3">RTK389</strain>
        <tissue evidence="3">Blood</tissue>
    </source>
</reference>
<name>A0A2P4T1T5_BAMTH</name>
<feature type="domain" description="T-SNARE coiled-coil homology" evidence="2">
    <location>
        <begin position="37"/>
        <end position="72"/>
    </location>
</feature>